<dbReference type="RefSeq" id="XP_066722567.1">
    <property type="nucleotide sequence ID" value="XM_066851935.1"/>
</dbReference>
<dbReference type="InterPro" id="IPR045518">
    <property type="entry name" value="2EXR"/>
</dbReference>
<evidence type="ECO:0000259" key="1">
    <source>
        <dbReference type="Pfam" id="PF20150"/>
    </source>
</evidence>
<keyword evidence="3" id="KW-1185">Reference proteome</keyword>
<evidence type="ECO:0000313" key="2">
    <source>
        <dbReference type="EMBL" id="KAK8091021.1"/>
    </source>
</evidence>
<evidence type="ECO:0000313" key="3">
    <source>
        <dbReference type="Proteomes" id="UP001480595"/>
    </source>
</evidence>
<gene>
    <name evidence="2" type="ORF">PG994_000526</name>
</gene>
<proteinExistence type="predicted"/>
<dbReference type="Proteomes" id="UP001480595">
    <property type="component" value="Unassembled WGS sequence"/>
</dbReference>
<feature type="domain" description="2EXR" evidence="1">
    <location>
        <begin position="4"/>
        <end position="72"/>
    </location>
</feature>
<protein>
    <recommendedName>
        <fullName evidence="1">2EXR domain-containing protein</fullName>
    </recommendedName>
</protein>
<reference evidence="2 3" key="1">
    <citation type="submission" date="2023-01" db="EMBL/GenBank/DDBJ databases">
        <title>Analysis of 21 Apiospora genomes using comparative genomics revels a genus with tremendous synthesis potential of carbohydrate active enzymes and secondary metabolites.</title>
        <authorList>
            <person name="Sorensen T."/>
        </authorList>
    </citation>
    <scope>NUCLEOTIDE SEQUENCE [LARGE SCALE GENOMIC DNA]</scope>
    <source>
        <strain evidence="2 3">CBS 135458</strain>
    </source>
</reference>
<dbReference type="Pfam" id="PF20150">
    <property type="entry name" value="2EXR"/>
    <property type="match status" value="1"/>
</dbReference>
<comment type="caution">
    <text evidence="2">The sequence shown here is derived from an EMBL/GenBank/DDBJ whole genome shotgun (WGS) entry which is preliminary data.</text>
</comment>
<dbReference type="GeneID" id="92084998"/>
<sequence>MDTFMLFRKLPIELRRQVWEQAIGHEATTRRVPVDDFAMCILPDASLVSPLLSTCQESRKAAKSYYCDPVPVHVCGPPEFRPIDLEENREEWEDVLTRINMFTATMFDDEVGPAVLAQYNLYHVNRQGKRVGTLRVSLESDTFVDGGRGLSREVTTLFLVPVALPAEWRPQIITPMLDDSQYNQVIRTMNDNRITLTSVLQRQPWIRRRLAPRHPAAVVGDEGPEETE</sequence>
<name>A0ABR1X6M0_9PEZI</name>
<organism evidence="2 3">
    <name type="scientific">Apiospora phragmitis</name>
    <dbReference type="NCBI Taxonomy" id="2905665"/>
    <lineage>
        <taxon>Eukaryota</taxon>
        <taxon>Fungi</taxon>
        <taxon>Dikarya</taxon>
        <taxon>Ascomycota</taxon>
        <taxon>Pezizomycotina</taxon>
        <taxon>Sordariomycetes</taxon>
        <taxon>Xylariomycetidae</taxon>
        <taxon>Amphisphaeriales</taxon>
        <taxon>Apiosporaceae</taxon>
        <taxon>Apiospora</taxon>
    </lineage>
</organism>
<dbReference type="EMBL" id="JAQQWL010000001">
    <property type="protein sequence ID" value="KAK8091021.1"/>
    <property type="molecule type" value="Genomic_DNA"/>
</dbReference>
<accession>A0ABR1X6M0</accession>